<dbReference type="Pfam" id="PF01636">
    <property type="entry name" value="APH"/>
    <property type="match status" value="1"/>
</dbReference>
<gene>
    <name evidence="2" type="ORF">ACFQDO_09225</name>
</gene>
<dbReference type="EC" id="2.7.-.-" evidence="2"/>
<organism evidence="2 3">
    <name type="scientific">Angustibacter luteus</name>
    <dbReference type="NCBI Taxonomy" id="658456"/>
    <lineage>
        <taxon>Bacteria</taxon>
        <taxon>Bacillati</taxon>
        <taxon>Actinomycetota</taxon>
        <taxon>Actinomycetes</taxon>
        <taxon>Kineosporiales</taxon>
        <taxon>Kineosporiaceae</taxon>
    </lineage>
</organism>
<keyword evidence="3" id="KW-1185">Reference proteome</keyword>
<dbReference type="Gene3D" id="3.90.1200.10">
    <property type="match status" value="1"/>
</dbReference>
<reference evidence="3" key="1">
    <citation type="journal article" date="2019" name="Int. J. Syst. Evol. Microbiol.">
        <title>The Global Catalogue of Microorganisms (GCM) 10K type strain sequencing project: providing services to taxonomists for standard genome sequencing and annotation.</title>
        <authorList>
            <consortium name="The Broad Institute Genomics Platform"/>
            <consortium name="The Broad Institute Genome Sequencing Center for Infectious Disease"/>
            <person name="Wu L."/>
            <person name="Ma J."/>
        </authorList>
    </citation>
    <scope>NUCLEOTIDE SEQUENCE [LARGE SCALE GENOMIC DNA]</scope>
    <source>
        <strain evidence="3">KACC 14249</strain>
    </source>
</reference>
<dbReference type="EMBL" id="JBHSRD010000003">
    <property type="protein sequence ID" value="MFC6007308.1"/>
    <property type="molecule type" value="Genomic_DNA"/>
</dbReference>
<dbReference type="Gene3D" id="3.30.200.20">
    <property type="entry name" value="Phosphorylase Kinase, domain 1"/>
    <property type="match status" value="1"/>
</dbReference>
<dbReference type="InterPro" id="IPR051678">
    <property type="entry name" value="AGP_Transferase"/>
</dbReference>
<comment type="caution">
    <text evidence="2">The sequence shown here is derived from an EMBL/GenBank/DDBJ whole genome shotgun (WGS) entry which is preliminary data.</text>
</comment>
<proteinExistence type="predicted"/>
<dbReference type="Proteomes" id="UP001596189">
    <property type="component" value="Unassembled WGS sequence"/>
</dbReference>
<dbReference type="GO" id="GO:0016740">
    <property type="term" value="F:transferase activity"/>
    <property type="evidence" value="ECO:0007669"/>
    <property type="project" value="UniProtKB-KW"/>
</dbReference>
<dbReference type="CDD" id="cd05155">
    <property type="entry name" value="APH_ChoK_like_1"/>
    <property type="match status" value="1"/>
</dbReference>
<protein>
    <submittedName>
        <fullName evidence="2">Aminoglycoside phosphotransferase family protein</fullName>
        <ecNumber evidence="2">2.7.-.-</ecNumber>
    </submittedName>
</protein>
<sequence length="300" mass="32324">MPPPRLHDDEVEIDIALAQRLVAEQLPRYASLPVRRVASGGTENAVFRLGDDLALRLPLTPGAVGGLLKEIRWLPVVGPHLTLDVPEVVATGAPAADYPFPWAVVRWLPGNDALAEEFTSLADTARRLGEVVLELQAIPDVPPPGSQEDFGRGGPLVGRDPAFREFIVRCDGLLDVERVTSIWDDALAAPAWTGPSVWLHADLLPGNLLVRDGVLAGVLDFGAMATGDPAYDITAAWHVLDGPSRRTFREIVQPDDATWLRAQGLVVSGAAIALPYYQHTNPSMVETARRGLAAVVSDQR</sequence>
<dbReference type="PANTHER" id="PTHR21310">
    <property type="entry name" value="AMINOGLYCOSIDE PHOSPHOTRANSFERASE-RELATED-RELATED"/>
    <property type="match status" value="1"/>
</dbReference>
<dbReference type="RefSeq" id="WP_345716111.1">
    <property type="nucleotide sequence ID" value="NZ_BAABFP010000004.1"/>
</dbReference>
<dbReference type="InterPro" id="IPR002575">
    <property type="entry name" value="Aminoglycoside_PTrfase"/>
</dbReference>
<evidence type="ECO:0000313" key="2">
    <source>
        <dbReference type="EMBL" id="MFC6007308.1"/>
    </source>
</evidence>
<name>A0ABW1JFA3_9ACTN</name>
<evidence type="ECO:0000259" key="1">
    <source>
        <dbReference type="Pfam" id="PF01636"/>
    </source>
</evidence>
<accession>A0ABW1JFA3</accession>
<dbReference type="InterPro" id="IPR011009">
    <property type="entry name" value="Kinase-like_dom_sf"/>
</dbReference>
<dbReference type="SUPFAM" id="SSF56112">
    <property type="entry name" value="Protein kinase-like (PK-like)"/>
    <property type="match status" value="1"/>
</dbReference>
<evidence type="ECO:0000313" key="3">
    <source>
        <dbReference type="Proteomes" id="UP001596189"/>
    </source>
</evidence>
<dbReference type="PANTHER" id="PTHR21310:SF42">
    <property type="entry name" value="BIFUNCTIONAL AAC_APH"/>
    <property type="match status" value="1"/>
</dbReference>
<feature type="domain" description="Aminoglycoside phosphotransferase" evidence="1">
    <location>
        <begin position="37"/>
        <end position="256"/>
    </location>
</feature>
<keyword evidence="2" id="KW-0808">Transferase</keyword>